<gene>
    <name evidence="2" type="ORF">ACJ72_02398</name>
</gene>
<evidence type="ECO:0000256" key="1">
    <source>
        <dbReference type="SAM" id="MobiDB-lite"/>
    </source>
</evidence>
<protein>
    <submittedName>
        <fullName evidence="2">Uncharacterized protein</fullName>
    </submittedName>
</protein>
<name>A0A1B7P2M1_9EURO</name>
<reference evidence="2 3" key="1">
    <citation type="submission" date="2015-07" db="EMBL/GenBank/DDBJ databases">
        <title>Emmonsia species relationships and genome sequence.</title>
        <authorList>
            <person name="Cuomo C.A."/>
            <person name="Schwartz I.S."/>
            <person name="Kenyon C."/>
            <person name="de Hoog G.S."/>
            <person name="Govender N.P."/>
            <person name="Botha A."/>
            <person name="Moreno L."/>
            <person name="de Vries M."/>
            <person name="Munoz J.F."/>
            <person name="Stielow J.B."/>
        </authorList>
    </citation>
    <scope>NUCLEOTIDE SEQUENCE [LARGE SCALE GENOMIC DNA]</scope>
    <source>
        <strain evidence="2 3">CBS 136260</strain>
    </source>
</reference>
<comment type="caution">
    <text evidence="2">The sequence shown here is derived from an EMBL/GenBank/DDBJ whole genome shotgun (WGS) entry which is preliminary data.</text>
</comment>
<dbReference type="EMBL" id="LGUA01000199">
    <property type="protein sequence ID" value="OAX83238.1"/>
    <property type="molecule type" value="Genomic_DNA"/>
</dbReference>
<keyword evidence="3" id="KW-1185">Reference proteome</keyword>
<dbReference type="AlphaFoldDB" id="A0A1B7P2M1"/>
<evidence type="ECO:0000313" key="3">
    <source>
        <dbReference type="Proteomes" id="UP000091918"/>
    </source>
</evidence>
<proteinExistence type="predicted"/>
<sequence>MRDHDALDNCYLAGKNSSRNGNGGRRSDIEEAEEEVVVINPAQIPLPDGQPRGTAQTPLADVRRPRVPPAPIGQFGSNAVARLGSHGVCSGVLERILTTQAADWLAPILGKLMHRPTWAKTAKRLAIQGGPAGLGQVTGVGSGA</sequence>
<organism evidence="2 3">
    <name type="scientific">Emergomyces africanus</name>
    <dbReference type="NCBI Taxonomy" id="1955775"/>
    <lineage>
        <taxon>Eukaryota</taxon>
        <taxon>Fungi</taxon>
        <taxon>Dikarya</taxon>
        <taxon>Ascomycota</taxon>
        <taxon>Pezizomycotina</taxon>
        <taxon>Eurotiomycetes</taxon>
        <taxon>Eurotiomycetidae</taxon>
        <taxon>Onygenales</taxon>
        <taxon>Ajellomycetaceae</taxon>
        <taxon>Emergomyces</taxon>
    </lineage>
</organism>
<feature type="region of interest" description="Disordered" evidence="1">
    <location>
        <begin position="43"/>
        <end position="73"/>
    </location>
</feature>
<dbReference type="Proteomes" id="UP000091918">
    <property type="component" value="Unassembled WGS sequence"/>
</dbReference>
<evidence type="ECO:0000313" key="2">
    <source>
        <dbReference type="EMBL" id="OAX83238.1"/>
    </source>
</evidence>
<accession>A0A1B7P2M1</accession>
<feature type="region of interest" description="Disordered" evidence="1">
    <location>
        <begin position="1"/>
        <end position="30"/>
    </location>
</feature>